<reference evidence="1" key="2">
    <citation type="journal article" date="2024" name="Plant">
        <title>Genomic evolution and insights into agronomic trait innovations of Sesamum species.</title>
        <authorList>
            <person name="Miao H."/>
            <person name="Wang L."/>
            <person name="Qu L."/>
            <person name="Liu H."/>
            <person name="Sun Y."/>
            <person name="Le M."/>
            <person name="Wang Q."/>
            <person name="Wei S."/>
            <person name="Zheng Y."/>
            <person name="Lin W."/>
            <person name="Duan Y."/>
            <person name="Cao H."/>
            <person name="Xiong S."/>
            <person name="Wang X."/>
            <person name="Wei L."/>
            <person name="Li C."/>
            <person name="Ma Q."/>
            <person name="Ju M."/>
            <person name="Zhao R."/>
            <person name="Li G."/>
            <person name="Mu C."/>
            <person name="Tian Q."/>
            <person name="Mei H."/>
            <person name="Zhang T."/>
            <person name="Gao T."/>
            <person name="Zhang H."/>
        </authorList>
    </citation>
    <scope>NUCLEOTIDE SEQUENCE</scope>
    <source>
        <strain evidence="1">G01</strain>
    </source>
</reference>
<accession>A0AAW2IX76</accession>
<gene>
    <name evidence="1" type="ORF">Sangu_2733500</name>
</gene>
<name>A0AAW2IX76_9LAMI</name>
<dbReference type="AlphaFoldDB" id="A0AAW2IX76"/>
<comment type="caution">
    <text evidence="1">The sequence shown here is derived from an EMBL/GenBank/DDBJ whole genome shotgun (WGS) entry which is preliminary data.</text>
</comment>
<reference evidence="1" key="1">
    <citation type="submission" date="2020-06" db="EMBL/GenBank/DDBJ databases">
        <authorList>
            <person name="Li T."/>
            <person name="Hu X."/>
            <person name="Zhang T."/>
            <person name="Song X."/>
            <person name="Zhang H."/>
            <person name="Dai N."/>
            <person name="Sheng W."/>
            <person name="Hou X."/>
            <person name="Wei L."/>
        </authorList>
    </citation>
    <scope>NUCLEOTIDE SEQUENCE</scope>
    <source>
        <strain evidence="1">G01</strain>
        <tissue evidence="1">Leaf</tissue>
    </source>
</reference>
<evidence type="ECO:0000313" key="1">
    <source>
        <dbReference type="EMBL" id="KAL0286408.1"/>
    </source>
</evidence>
<proteinExistence type="predicted"/>
<dbReference type="EMBL" id="JACGWK010001540">
    <property type="protein sequence ID" value="KAL0286408.1"/>
    <property type="molecule type" value="Genomic_DNA"/>
</dbReference>
<organism evidence="1">
    <name type="scientific">Sesamum angustifolium</name>
    <dbReference type="NCBI Taxonomy" id="2727405"/>
    <lineage>
        <taxon>Eukaryota</taxon>
        <taxon>Viridiplantae</taxon>
        <taxon>Streptophyta</taxon>
        <taxon>Embryophyta</taxon>
        <taxon>Tracheophyta</taxon>
        <taxon>Spermatophyta</taxon>
        <taxon>Magnoliopsida</taxon>
        <taxon>eudicotyledons</taxon>
        <taxon>Gunneridae</taxon>
        <taxon>Pentapetalae</taxon>
        <taxon>asterids</taxon>
        <taxon>lamiids</taxon>
        <taxon>Lamiales</taxon>
        <taxon>Pedaliaceae</taxon>
        <taxon>Sesamum</taxon>
    </lineage>
</organism>
<protein>
    <submittedName>
        <fullName evidence="1">Uncharacterized protein</fullName>
    </submittedName>
</protein>
<sequence length="62" mass="6926">MGASVEEQASSPFIKGVMADELPVNYLTPAIAEYDGTTDHYEHLSYFENADLLHRYTDGIKC</sequence>